<keyword evidence="3" id="KW-1185">Reference proteome</keyword>
<organism evidence="2 3">
    <name type="scientific">Trichocladium antarcticum</name>
    <dbReference type="NCBI Taxonomy" id="1450529"/>
    <lineage>
        <taxon>Eukaryota</taxon>
        <taxon>Fungi</taxon>
        <taxon>Dikarya</taxon>
        <taxon>Ascomycota</taxon>
        <taxon>Pezizomycotina</taxon>
        <taxon>Sordariomycetes</taxon>
        <taxon>Sordariomycetidae</taxon>
        <taxon>Sordariales</taxon>
        <taxon>Chaetomiaceae</taxon>
        <taxon>Trichocladium</taxon>
    </lineage>
</organism>
<reference evidence="2" key="1">
    <citation type="journal article" date="2023" name="Mol. Phylogenet. Evol.">
        <title>Genome-scale phylogeny and comparative genomics of the fungal order Sordariales.</title>
        <authorList>
            <person name="Hensen N."/>
            <person name="Bonometti L."/>
            <person name="Westerberg I."/>
            <person name="Brannstrom I.O."/>
            <person name="Guillou S."/>
            <person name="Cros-Aarteil S."/>
            <person name="Calhoun S."/>
            <person name="Haridas S."/>
            <person name="Kuo A."/>
            <person name="Mondo S."/>
            <person name="Pangilinan J."/>
            <person name="Riley R."/>
            <person name="LaButti K."/>
            <person name="Andreopoulos B."/>
            <person name="Lipzen A."/>
            <person name="Chen C."/>
            <person name="Yan M."/>
            <person name="Daum C."/>
            <person name="Ng V."/>
            <person name="Clum A."/>
            <person name="Steindorff A."/>
            <person name="Ohm R.A."/>
            <person name="Martin F."/>
            <person name="Silar P."/>
            <person name="Natvig D.O."/>
            <person name="Lalanne C."/>
            <person name="Gautier V."/>
            <person name="Ament-Velasquez S.L."/>
            <person name="Kruys A."/>
            <person name="Hutchinson M.I."/>
            <person name="Powell A.J."/>
            <person name="Barry K."/>
            <person name="Miller A.N."/>
            <person name="Grigoriev I.V."/>
            <person name="Debuchy R."/>
            <person name="Gladieux P."/>
            <person name="Hiltunen Thoren M."/>
            <person name="Johannesson H."/>
        </authorList>
    </citation>
    <scope>NUCLEOTIDE SEQUENCE</scope>
    <source>
        <strain evidence="2">CBS 123565</strain>
    </source>
</reference>
<evidence type="ECO:0000256" key="1">
    <source>
        <dbReference type="SAM" id="MobiDB-lite"/>
    </source>
</evidence>
<evidence type="ECO:0000313" key="3">
    <source>
        <dbReference type="Proteomes" id="UP001304895"/>
    </source>
</evidence>
<feature type="compositionally biased region" description="Low complexity" evidence="1">
    <location>
        <begin position="773"/>
        <end position="787"/>
    </location>
</feature>
<proteinExistence type="predicted"/>
<feature type="compositionally biased region" description="Acidic residues" evidence="1">
    <location>
        <begin position="716"/>
        <end position="738"/>
    </location>
</feature>
<reference evidence="2" key="2">
    <citation type="submission" date="2023-05" db="EMBL/GenBank/DDBJ databases">
        <authorList>
            <consortium name="Lawrence Berkeley National Laboratory"/>
            <person name="Steindorff A."/>
            <person name="Hensen N."/>
            <person name="Bonometti L."/>
            <person name="Westerberg I."/>
            <person name="Brannstrom I.O."/>
            <person name="Guillou S."/>
            <person name="Cros-Aarteil S."/>
            <person name="Calhoun S."/>
            <person name="Haridas S."/>
            <person name="Kuo A."/>
            <person name="Mondo S."/>
            <person name="Pangilinan J."/>
            <person name="Riley R."/>
            <person name="Labutti K."/>
            <person name="Andreopoulos B."/>
            <person name="Lipzen A."/>
            <person name="Chen C."/>
            <person name="Yanf M."/>
            <person name="Daum C."/>
            <person name="Ng V."/>
            <person name="Clum A."/>
            <person name="Ohm R."/>
            <person name="Martin F."/>
            <person name="Silar P."/>
            <person name="Natvig D."/>
            <person name="Lalanne C."/>
            <person name="Gautier V."/>
            <person name="Ament-Velasquez S.L."/>
            <person name="Kruys A."/>
            <person name="Hutchinson M.I."/>
            <person name="Powell A.J."/>
            <person name="Barry K."/>
            <person name="Miller A.N."/>
            <person name="Grigoriev I.V."/>
            <person name="Debuchy R."/>
            <person name="Gladieux P."/>
            <person name="Thoren M.H."/>
            <person name="Johannesson H."/>
        </authorList>
    </citation>
    <scope>NUCLEOTIDE SEQUENCE</scope>
    <source>
        <strain evidence="2">CBS 123565</strain>
    </source>
</reference>
<name>A0AAN6UJU9_9PEZI</name>
<dbReference type="Proteomes" id="UP001304895">
    <property type="component" value="Unassembled WGS sequence"/>
</dbReference>
<feature type="region of interest" description="Disordered" evidence="1">
    <location>
        <begin position="673"/>
        <end position="787"/>
    </location>
</feature>
<comment type="caution">
    <text evidence="2">The sequence shown here is derived from an EMBL/GenBank/DDBJ whole genome shotgun (WGS) entry which is preliminary data.</text>
</comment>
<gene>
    <name evidence="2" type="ORF">BT67DRAFT_316198</name>
</gene>
<sequence>MDGDGTNIDVSPSFAITNAHDTHMEELSSLKQPLSGDSPDSVLAFVRFPQDNVWNRSCDGMQWQDVQIRMSYEKLMGLGSSKIRDMFSPRAQARFRRQFGSDPVPSGIDYFIDFTPPSEGPELADLTAALWLPRMVKLWFLAGQCVPDPILEAGADHGMGIPKRPLADKAVGPILSLGHDDVCKNIGCSTDMSTWQANPDLPGIIDENPPFGQDHIPVFRRIEDYCPIRHRVAIVRVLRAINGDGLLLNSAVRMWTVAQVAIYLEVPQIVVDPVAQWLSAPPNTKFVEICPERAFQLAYNLKIPSVLIAAFRILVNEQAMDYASPESLRHLPALTWAQRRRDDYGDYPFDPVQYASRAFADRMTGKLAMLQSNNVFNRLPVQIPQWEMLQYLGTLIEPLSPCSLLHAYHGLVGALLAAFQGHINDTLKDFNHIDRQFNHLLEAQRKHYISGFERDSMKIIYDKLPPSQKVLTPFFWSCLPMSEHTSKKFASYHHNGMPLSAHAFVFNSALEAALTEKAIIPDPARPILVDYNSRPHSNLFTPPVIFDLPQFHSSLCTAIRTLSDDVHPNFASTNSDGIPYFLSDHLLLGALDEDTELKYLPIWAEGLDDGSGGVYQEAIPPAEMGLGPGGPGPGFHTGYTVGTGTETETETIGVGVLSLGGSGTIARSLDVGRSASADTGGVSRAGKGTTAPSESFTEGRSAYGEARFAQPLGSEAGDDGMDGGGDGDDLGAGSDEEMVFFADSGSDDDDEDGDDDTSTMDGVEKVEAEDTGDATTADVTAAGARCG</sequence>
<feature type="compositionally biased region" description="Acidic residues" evidence="1">
    <location>
        <begin position="745"/>
        <end position="758"/>
    </location>
</feature>
<dbReference type="AlphaFoldDB" id="A0AAN6UJU9"/>
<accession>A0AAN6UJU9</accession>
<dbReference type="EMBL" id="MU853409">
    <property type="protein sequence ID" value="KAK4134343.1"/>
    <property type="molecule type" value="Genomic_DNA"/>
</dbReference>
<protein>
    <submittedName>
        <fullName evidence="2">Uncharacterized protein</fullName>
    </submittedName>
</protein>
<evidence type="ECO:0000313" key="2">
    <source>
        <dbReference type="EMBL" id="KAK4134343.1"/>
    </source>
</evidence>